<dbReference type="PROSITE" id="PS51419">
    <property type="entry name" value="RAB"/>
    <property type="match status" value="1"/>
</dbReference>
<dbReference type="RefSeq" id="XP_004027147.1">
    <property type="nucleotide sequence ID" value="XM_004027098.1"/>
</dbReference>
<dbReference type="eggNOG" id="KOG0084">
    <property type="taxonomic scope" value="Eukaryota"/>
</dbReference>
<evidence type="ECO:0000256" key="6">
    <source>
        <dbReference type="ARBA" id="ARBA00023288"/>
    </source>
</evidence>
<dbReference type="GO" id="GO:0012505">
    <property type="term" value="C:endomembrane system"/>
    <property type="evidence" value="ECO:0007669"/>
    <property type="project" value="UniProtKB-SubCell"/>
</dbReference>
<dbReference type="GeneID" id="14903876"/>
<accession>G0R405</accession>
<dbReference type="PROSITE" id="PS51417">
    <property type="entry name" value="ARF"/>
    <property type="match status" value="1"/>
</dbReference>
<gene>
    <name evidence="7" type="ORF">IMG5_188720</name>
</gene>
<dbReference type="PRINTS" id="PR00449">
    <property type="entry name" value="RASTRNSFRMNG"/>
</dbReference>
<dbReference type="GO" id="GO:0003924">
    <property type="term" value="F:GTPase activity"/>
    <property type="evidence" value="ECO:0007669"/>
    <property type="project" value="InterPro"/>
</dbReference>
<dbReference type="SMART" id="SM00176">
    <property type="entry name" value="RAN"/>
    <property type="match status" value="1"/>
</dbReference>
<protein>
    <submittedName>
        <fullName evidence="7">Ras family protein, putative</fullName>
    </submittedName>
</protein>
<dbReference type="PROSITE" id="PS51421">
    <property type="entry name" value="RAS"/>
    <property type="match status" value="1"/>
</dbReference>
<dbReference type="PROSITE" id="PS51420">
    <property type="entry name" value="RHO"/>
    <property type="match status" value="1"/>
</dbReference>
<reference evidence="7 8" key="1">
    <citation type="submission" date="2011-07" db="EMBL/GenBank/DDBJ databases">
        <authorList>
            <person name="Coyne R."/>
            <person name="Brami D."/>
            <person name="Johnson J."/>
            <person name="Hostetler J."/>
            <person name="Hannick L."/>
            <person name="Clark T."/>
            <person name="Cassidy-Hanley D."/>
            <person name="Inman J."/>
        </authorList>
    </citation>
    <scope>NUCLEOTIDE SEQUENCE [LARGE SCALE GENOMIC DNA]</scope>
    <source>
        <strain evidence="7 8">G5</strain>
    </source>
</reference>
<keyword evidence="4" id="KW-0342">GTP-binding</keyword>
<dbReference type="Proteomes" id="UP000008983">
    <property type="component" value="Unassembled WGS sequence"/>
</dbReference>
<dbReference type="PANTHER" id="PTHR47980">
    <property type="entry name" value="LD44762P"/>
    <property type="match status" value="1"/>
</dbReference>
<evidence type="ECO:0000256" key="3">
    <source>
        <dbReference type="ARBA" id="ARBA00022741"/>
    </source>
</evidence>
<name>G0R405_ICHMU</name>
<dbReference type="InterPro" id="IPR050305">
    <property type="entry name" value="Small_GTPase_Rab"/>
</dbReference>
<dbReference type="InterPro" id="IPR005225">
    <property type="entry name" value="Small_GTP-bd"/>
</dbReference>
<keyword evidence="8" id="KW-1185">Reference proteome</keyword>
<dbReference type="STRING" id="857967.G0R405"/>
<sequence>MQNREYDYLFKFVIIGNSNVGKSSILMRFSDDQFNESYLTTIGVDFRFKTLNIDQKLIKLQIWDTAGQERFRTITNAYYKGADVIVLVYDISNNESFQDIEKFWLKEVENYAEKDVELILLGNKCDLDAQRTIDTIQVQEYAEKKGMEFYETSAKTNESIEKAFVNIGKKLIAKKIAIMEAKKAKKRAQRNKKNGVDNSICTDVDNQAIQEKENEKDDSQSNYQNKVHLSQKNNNDDQNAKKKYNFNMENCYCI</sequence>
<organism evidence="7 8">
    <name type="scientific">Ichthyophthirius multifiliis</name>
    <name type="common">White spot disease agent</name>
    <name type="synonym">Ich</name>
    <dbReference type="NCBI Taxonomy" id="5932"/>
    <lineage>
        <taxon>Eukaryota</taxon>
        <taxon>Sar</taxon>
        <taxon>Alveolata</taxon>
        <taxon>Ciliophora</taxon>
        <taxon>Intramacronucleata</taxon>
        <taxon>Oligohymenophorea</taxon>
        <taxon>Hymenostomatida</taxon>
        <taxon>Ophryoglenina</taxon>
        <taxon>Ichthyophthirius</taxon>
    </lineage>
</organism>
<evidence type="ECO:0000256" key="5">
    <source>
        <dbReference type="ARBA" id="ARBA00023136"/>
    </source>
</evidence>
<dbReference type="Pfam" id="PF00071">
    <property type="entry name" value="Ras"/>
    <property type="match status" value="1"/>
</dbReference>
<dbReference type="InterPro" id="IPR027417">
    <property type="entry name" value="P-loop_NTPase"/>
</dbReference>
<dbReference type="CDD" id="cd00154">
    <property type="entry name" value="Rab"/>
    <property type="match status" value="1"/>
</dbReference>
<dbReference type="OrthoDB" id="9989112at2759"/>
<evidence type="ECO:0000256" key="2">
    <source>
        <dbReference type="ARBA" id="ARBA00006270"/>
    </source>
</evidence>
<dbReference type="GO" id="GO:0005525">
    <property type="term" value="F:GTP binding"/>
    <property type="evidence" value="ECO:0007669"/>
    <property type="project" value="UniProtKB-KW"/>
</dbReference>
<dbReference type="SMART" id="SM00173">
    <property type="entry name" value="RAS"/>
    <property type="match status" value="1"/>
</dbReference>
<dbReference type="SUPFAM" id="SSF52540">
    <property type="entry name" value="P-loop containing nucleoside triphosphate hydrolases"/>
    <property type="match status" value="1"/>
</dbReference>
<dbReference type="SMART" id="SM00174">
    <property type="entry name" value="RHO"/>
    <property type="match status" value="1"/>
</dbReference>
<dbReference type="SMART" id="SM00175">
    <property type="entry name" value="RAB"/>
    <property type="match status" value="1"/>
</dbReference>
<evidence type="ECO:0000256" key="1">
    <source>
        <dbReference type="ARBA" id="ARBA00004308"/>
    </source>
</evidence>
<dbReference type="InterPro" id="IPR001806">
    <property type="entry name" value="Small_GTPase"/>
</dbReference>
<proteinExistence type="inferred from homology"/>
<dbReference type="OMA" id="CLIVRFS"/>
<dbReference type="Gene3D" id="3.40.50.300">
    <property type="entry name" value="P-loop containing nucleotide triphosphate hydrolases"/>
    <property type="match status" value="1"/>
</dbReference>
<evidence type="ECO:0000313" key="8">
    <source>
        <dbReference type="Proteomes" id="UP000008983"/>
    </source>
</evidence>
<keyword evidence="6" id="KW-0449">Lipoprotein</keyword>
<dbReference type="InParanoid" id="G0R405"/>
<evidence type="ECO:0000313" key="7">
    <source>
        <dbReference type="EMBL" id="EGR27802.1"/>
    </source>
</evidence>
<dbReference type="NCBIfam" id="TIGR00231">
    <property type="entry name" value="small_GTP"/>
    <property type="match status" value="1"/>
</dbReference>
<keyword evidence="5" id="KW-0472">Membrane</keyword>
<dbReference type="EMBL" id="GL984319">
    <property type="protein sequence ID" value="EGR27802.1"/>
    <property type="molecule type" value="Genomic_DNA"/>
</dbReference>
<comment type="subcellular location">
    <subcellularLocation>
        <location evidence="1">Endomembrane system</location>
    </subcellularLocation>
</comment>
<comment type="similarity">
    <text evidence="2">Belongs to the small GTPase superfamily. Rab family.</text>
</comment>
<dbReference type="FunFam" id="3.40.50.300:FF:000586">
    <property type="entry name" value="Rab family GTPase"/>
    <property type="match status" value="1"/>
</dbReference>
<keyword evidence="3" id="KW-0547">Nucleotide-binding</keyword>
<dbReference type="AlphaFoldDB" id="G0R405"/>
<evidence type="ECO:0000256" key="4">
    <source>
        <dbReference type="ARBA" id="ARBA00023134"/>
    </source>
</evidence>